<protein>
    <recommendedName>
        <fullName evidence="4">Lipoprotein</fullName>
    </recommendedName>
</protein>
<dbReference type="EMBL" id="JABZGR010000014">
    <property type="protein sequence ID" value="MBF0970473.1"/>
    <property type="molecule type" value="Genomic_DNA"/>
</dbReference>
<reference evidence="2" key="1">
    <citation type="submission" date="2020-04" db="EMBL/GenBank/DDBJ databases">
        <title>Deep metagenomics examines the oral microbiome during advanced dental caries in children, revealing novel taxa and co-occurrences with host molecules.</title>
        <authorList>
            <person name="Baker J.L."/>
            <person name="Morton J.T."/>
            <person name="Dinis M."/>
            <person name="Alvarez R."/>
            <person name="Tran N.C."/>
            <person name="Knight R."/>
            <person name="Edlund A."/>
        </authorList>
    </citation>
    <scope>NUCLEOTIDE SEQUENCE</scope>
    <source>
        <strain evidence="2">JCVI_34_bin.1</strain>
    </source>
</reference>
<evidence type="ECO:0008006" key="4">
    <source>
        <dbReference type="Google" id="ProtNLM"/>
    </source>
</evidence>
<dbReference type="InterPro" id="IPR046033">
    <property type="entry name" value="DUF5991"/>
</dbReference>
<dbReference type="Proteomes" id="UP000704068">
    <property type="component" value="Unassembled WGS sequence"/>
</dbReference>
<evidence type="ECO:0000313" key="2">
    <source>
        <dbReference type="EMBL" id="MBF0970473.1"/>
    </source>
</evidence>
<keyword evidence="1" id="KW-0732">Signal</keyword>
<dbReference type="Pfam" id="PF19453">
    <property type="entry name" value="DUF5991"/>
    <property type="match status" value="1"/>
</dbReference>
<organism evidence="2 3">
    <name type="scientific">Alloprevotella tannerae</name>
    <dbReference type="NCBI Taxonomy" id="76122"/>
    <lineage>
        <taxon>Bacteria</taxon>
        <taxon>Pseudomonadati</taxon>
        <taxon>Bacteroidota</taxon>
        <taxon>Bacteroidia</taxon>
        <taxon>Bacteroidales</taxon>
        <taxon>Prevotellaceae</taxon>
        <taxon>Alloprevotella</taxon>
    </lineage>
</organism>
<accession>A0A929RWA5</accession>
<evidence type="ECO:0000256" key="1">
    <source>
        <dbReference type="SAM" id="SignalP"/>
    </source>
</evidence>
<proteinExistence type="predicted"/>
<gene>
    <name evidence="2" type="ORF">HXK21_05475</name>
</gene>
<evidence type="ECO:0000313" key="3">
    <source>
        <dbReference type="Proteomes" id="UP000704068"/>
    </source>
</evidence>
<dbReference type="RefSeq" id="WP_303763925.1">
    <property type="nucleotide sequence ID" value="NZ_CAUVHP010000023.1"/>
</dbReference>
<dbReference type="AlphaFoldDB" id="A0A929RWA5"/>
<comment type="caution">
    <text evidence="2">The sequence shown here is derived from an EMBL/GenBank/DDBJ whole genome shotgun (WGS) entry which is preliminary data.</text>
</comment>
<feature type="chain" id="PRO_5037840112" description="Lipoprotein" evidence="1">
    <location>
        <begin position="26"/>
        <end position="186"/>
    </location>
</feature>
<name>A0A929RWA5_9BACT</name>
<feature type="signal peptide" evidence="1">
    <location>
        <begin position="1"/>
        <end position="25"/>
    </location>
</feature>
<sequence>MKKAKKNTVISCLLLVLCMTGNAHRNLAGQRIKTEQKKALPQYSRVQIPEDSIASVNKKKTLGFKVKDASWQGTYEYYLQASELPPVFVGYTLEIKRNSCIFEGNGQMVTFRILCAIKSESENELTLVYGRSLSEMNSLSQSLQRSPSLVKLYRHNGKYYLQSPCIVDKKGRTNVKVACEKLKVSN</sequence>